<evidence type="ECO:0000256" key="9">
    <source>
        <dbReference type="ARBA" id="ARBA00022801"/>
    </source>
</evidence>
<dbReference type="GO" id="GO:0046872">
    <property type="term" value="F:metal ion binding"/>
    <property type="evidence" value="ECO:0007669"/>
    <property type="project" value="UniProtKB-KW"/>
</dbReference>
<feature type="active site" description="Proton acceptor" evidence="15">
    <location>
        <position position="232"/>
    </location>
</feature>
<evidence type="ECO:0000256" key="13">
    <source>
        <dbReference type="ARBA" id="ARBA00023136"/>
    </source>
</evidence>
<dbReference type="GO" id="GO:0008970">
    <property type="term" value="F:phospholipase A1 activity"/>
    <property type="evidence" value="ECO:0007669"/>
    <property type="project" value="UniProtKB-EC"/>
</dbReference>
<comment type="cofactor">
    <cofactor evidence="17">
        <name>Ca(2+)</name>
        <dbReference type="ChEBI" id="CHEBI:29108"/>
    </cofactor>
    <text evidence="17">Binds 1 Ca(2+) ion per monomer. In the dimeric form the Ca(2+) is bound by different amino acids with binding of each Ca(2+) shared with ligands coming from each monomer. The Ca(2+) ion may have a role in catalysis.</text>
</comment>
<dbReference type="CDD" id="cd00541">
    <property type="entry name" value="OMPLA"/>
    <property type="match status" value="1"/>
</dbReference>
<feature type="binding site" description="in dimeric form" evidence="16">
    <location>
        <position position="242"/>
    </location>
    <ligand>
        <name>Ca(2+)</name>
        <dbReference type="ChEBI" id="CHEBI:29108"/>
        <label>1</label>
    </ligand>
</feature>
<evidence type="ECO:0000256" key="11">
    <source>
        <dbReference type="ARBA" id="ARBA00022963"/>
    </source>
</evidence>
<accession>A0AAX2J3H7</accession>
<dbReference type="GeneID" id="93262493"/>
<keyword evidence="8 17" id="KW-0732">Signal</keyword>
<dbReference type="Pfam" id="PF02253">
    <property type="entry name" value="PLA1"/>
    <property type="match status" value="1"/>
</dbReference>
<feature type="signal peptide" evidence="17">
    <location>
        <begin position="1"/>
        <end position="19"/>
    </location>
</feature>
<feature type="chain" id="PRO_5043109632" description="Phospholipase A1" evidence="17">
    <location>
        <begin position="20"/>
        <end position="365"/>
    </location>
</feature>
<evidence type="ECO:0000256" key="6">
    <source>
        <dbReference type="ARBA" id="ARBA00022692"/>
    </source>
</evidence>
<dbReference type="PANTHER" id="PTHR40457">
    <property type="entry name" value="PHOSPHOLIPASE A1"/>
    <property type="match status" value="1"/>
</dbReference>
<evidence type="ECO:0000256" key="16">
    <source>
        <dbReference type="PIRSR" id="PIRSR603187-2"/>
    </source>
</evidence>
<evidence type="ECO:0000256" key="10">
    <source>
        <dbReference type="ARBA" id="ARBA00022837"/>
    </source>
</evidence>
<comment type="catalytic activity">
    <reaction evidence="1 17">
        <text>a 1,2-diacyl-sn-glycero-3-phosphocholine + H2O = a 2-acyl-sn-glycero-3-phosphocholine + a fatty acid + H(+)</text>
        <dbReference type="Rhea" id="RHEA:18689"/>
        <dbReference type="ChEBI" id="CHEBI:15377"/>
        <dbReference type="ChEBI" id="CHEBI:15378"/>
        <dbReference type="ChEBI" id="CHEBI:28868"/>
        <dbReference type="ChEBI" id="CHEBI:57643"/>
        <dbReference type="ChEBI" id="CHEBI:57875"/>
        <dbReference type="EC" id="3.1.1.32"/>
    </reaction>
</comment>
<organism evidence="18 19">
    <name type="scientific">Kingella kingae</name>
    <dbReference type="NCBI Taxonomy" id="504"/>
    <lineage>
        <taxon>Bacteria</taxon>
        <taxon>Pseudomonadati</taxon>
        <taxon>Pseudomonadota</taxon>
        <taxon>Betaproteobacteria</taxon>
        <taxon>Neisseriales</taxon>
        <taxon>Neisseriaceae</taxon>
        <taxon>Kingella</taxon>
    </lineage>
</organism>
<dbReference type="Proteomes" id="UP000248598">
    <property type="component" value="Chromosome 1"/>
</dbReference>
<keyword evidence="13" id="KW-0472">Membrane</keyword>
<comment type="subunit">
    <text evidence="4 17">Homodimer; dimerization is reversible, and the dimeric form is the active one.</text>
</comment>
<keyword evidence="10 16" id="KW-0106">Calcium</keyword>
<dbReference type="PANTHER" id="PTHR40457:SF1">
    <property type="entry name" value="PHOSPHOLIPASE A1"/>
    <property type="match status" value="1"/>
</dbReference>
<evidence type="ECO:0000256" key="1">
    <source>
        <dbReference type="ARBA" id="ARBA00000111"/>
    </source>
</evidence>
<dbReference type="Gene3D" id="2.40.230.10">
    <property type="entry name" value="Phospholipase A1"/>
    <property type="match status" value="1"/>
</dbReference>
<dbReference type="GO" id="GO:0016042">
    <property type="term" value="P:lipid catabolic process"/>
    <property type="evidence" value="ECO:0007669"/>
    <property type="project" value="UniProtKB-KW"/>
</dbReference>
<dbReference type="InterPro" id="IPR003187">
    <property type="entry name" value="PLipase_A1"/>
</dbReference>
<comment type="catalytic activity">
    <reaction evidence="2 17">
        <text>a 1,2-diacyl-sn-glycero-3-phosphocholine + H2O = a 1-acyl-sn-glycero-3-phosphocholine + a fatty acid + H(+)</text>
        <dbReference type="Rhea" id="RHEA:15801"/>
        <dbReference type="ChEBI" id="CHEBI:15377"/>
        <dbReference type="ChEBI" id="CHEBI:15378"/>
        <dbReference type="ChEBI" id="CHEBI:28868"/>
        <dbReference type="ChEBI" id="CHEBI:57643"/>
        <dbReference type="ChEBI" id="CHEBI:58168"/>
        <dbReference type="EC" id="3.1.1.4"/>
    </reaction>
</comment>
<proteinExistence type="inferred from homology"/>
<evidence type="ECO:0000313" key="19">
    <source>
        <dbReference type="Proteomes" id="UP000248598"/>
    </source>
</evidence>
<comment type="subcellular location">
    <subcellularLocation>
        <location evidence="17">Cell outer membrane</location>
        <topology evidence="17">Multi-pass membrane protein</topology>
    </subcellularLocation>
    <text evidence="17">One of the very few enzymes located there.</text>
</comment>
<evidence type="ECO:0000256" key="7">
    <source>
        <dbReference type="ARBA" id="ARBA00022723"/>
    </source>
</evidence>
<sequence>MKKTVFLLTSFALSAPIYADNGAAACTQITDNAARLACFDQAYTQQGVTPNPNQSKSVDLVRSYEASQANQSTQVVFADPKQSGDLTAPTDAYTPLAQLYDLEKNDPNGILSLREHEPTYILPAWYRSSPNYRPYSPTRGYTINNVQEDQLHTEAKLQISLKTKVMEDLFRTRADLWVGYTQQSNWQLYNQGEKSAPFRNTDYAPEIFLTQPVKATLPFGGKLRMLGVGYIHQSNGQSRPMSRSWNRIYAMAGMEWGKLSVVPRLWARIDPKGENNDNPDIADYMGYGDVKLAYQFDEKHTLSSTIRYNPFKNRGAVQVNYTFPIMGKLKAYVQGFHGYGESLIDYNHKQTGIGIGVLFNGWDGL</sequence>
<dbReference type="InterPro" id="IPR036541">
    <property type="entry name" value="PLipase_A1_sf"/>
</dbReference>
<feature type="active site" description="Nucleophile" evidence="15">
    <location>
        <position position="234"/>
    </location>
</feature>
<evidence type="ECO:0000256" key="17">
    <source>
        <dbReference type="RuleBase" id="RU366027"/>
    </source>
</evidence>
<dbReference type="GO" id="GO:0009279">
    <property type="term" value="C:cell outer membrane"/>
    <property type="evidence" value="ECO:0007669"/>
    <property type="project" value="UniProtKB-SubCell"/>
</dbReference>
<evidence type="ECO:0000256" key="15">
    <source>
        <dbReference type="PIRSR" id="PIRSR603187-1"/>
    </source>
</evidence>
<keyword evidence="5" id="KW-1134">Transmembrane beta strand</keyword>
<evidence type="ECO:0000256" key="12">
    <source>
        <dbReference type="ARBA" id="ARBA00023098"/>
    </source>
</evidence>
<evidence type="ECO:0000256" key="4">
    <source>
        <dbReference type="ARBA" id="ARBA00011702"/>
    </source>
</evidence>
<dbReference type="GO" id="GO:0004623">
    <property type="term" value="F:phospholipase A2 activity"/>
    <property type="evidence" value="ECO:0007669"/>
    <property type="project" value="UniProtKB-EC"/>
</dbReference>
<keyword evidence="7 16" id="KW-0479">Metal-binding</keyword>
<keyword evidence="14 17" id="KW-0998">Cell outer membrane</keyword>
<dbReference type="EMBL" id="LS483426">
    <property type="protein sequence ID" value="SQH25011.1"/>
    <property type="molecule type" value="Genomic_DNA"/>
</dbReference>
<feature type="binding site" description="in dimeric form" evidence="16">
    <location>
        <position position="195"/>
    </location>
    <ligand>
        <name>Ca(2+)</name>
        <dbReference type="ChEBI" id="CHEBI:29108"/>
        <label>1</label>
    </ligand>
</feature>
<comment type="similarity">
    <text evidence="3 17">Belongs to the phospholipase A1 family.</text>
</comment>
<dbReference type="PRINTS" id="PR01486">
    <property type="entry name" value="PHPHLIPASEA1"/>
</dbReference>
<evidence type="ECO:0000256" key="2">
    <source>
        <dbReference type="ARBA" id="ARBA00001604"/>
    </source>
</evidence>
<evidence type="ECO:0000256" key="5">
    <source>
        <dbReference type="ARBA" id="ARBA00022452"/>
    </source>
</evidence>
<evidence type="ECO:0000256" key="8">
    <source>
        <dbReference type="ARBA" id="ARBA00022729"/>
    </source>
</evidence>
<keyword evidence="12 17" id="KW-0443">Lipid metabolism</keyword>
<dbReference type="AlphaFoldDB" id="A0AAX2J3H7"/>
<dbReference type="EC" id="3.1.1.32" evidence="17"/>
<evidence type="ECO:0000256" key="14">
    <source>
        <dbReference type="ARBA" id="ARBA00023237"/>
    </source>
</evidence>
<feature type="binding site" description="in dimeric form" evidence="16">
    <location>
        <position position="277"/>
    </location>
    <ligand>
        <name>Ca(2+)</name>
        <dbReference type="ChEBI" id="CHEBI:29108"/>
        <label>1</label>
    </ligand>
</feature>
<keyword evidence="9 17" id="KW-0378">Hydrolase</keyword>
<evidence type="ECO:0000256" key="3">
    <source>
        <dbReference type="ARBA" id="ARBA00010525"/>
    </source>
</evidence>
<name>A0AAX2J3H7_KINKI</name>
<comment type="function">
    <text evidence="17">Hydrolysis of phosphatidylcholine with phospholipase A2 (EC 3.1.1.4) and phospholipase A1 (EC 3.1.1.32) activities.</text>
</comment>
<keyword evidence="6" id="KW-0812">Transmembrane</keyword>
<evidence type="ECO:0000313" key="18">
    <source>
        <dbReference type="EMBL" id="SQH25011.1"/>
    </source>
</evidence>
<protein>
    <recommendedName>
        <fullName evidence="17">Phospholipase A1</fullName>
        <ecNumber evidence="17">3.1.1.32</ecNumber>
        <ecNumber evidence="17">3.1.1.4</ecNumber>
    </recommendedName>
    <alternativeName>
        <fullName evidence="17">Phosphatidylcholine 1-acylhydrolase</fullName>
    </alternativeName>
</protein>
<dbReference type="SUPFAM" id="SSF56931">
    <property type="entry name" value="Outer membrane phospholipase A (OMPLA)"/>
    <property type="match status" value="1"/>
</dbReference>
<keyword evidence="11 17" id="KW-0442">Lipid degradation</keyword>
<reference evidence="18 19" key="1">
    <citation type="submission" date="2018-06" db="EMBL/GenBank/DDBJ databases">
        <authorList>
            <consortium name="Pathogen Informatics"/>
            <person name="Doyle S."/>
        </authorList>
    </citation>
    <scope>NUCLEOTIDE SEQUENCE [LARGE SCALE GENOMIC DNA]</scope>
    <source>
        <strain evidence="18 19">NCTC10529</strain>
    </source>
</reference>
<dbReference type="RefSeq" id="WP_003785902.1">
    <property type="nucleotide sequence ID" value="NZ_CP091518.1"/>
</dbReference>
<dbReference type="EC" id="3.1.1.4" evidence="17"/>
<gene>
    <name evidence="18" type="ORF">NCTC10529_01206</name>
</gene>